<keyword evidence="2" id="KW-1185">Reference proteome</keyword>
<dbReference type="EMBL" id="AGUF01000007">
    <property type="protein sequence ID" value="EHK68272.1"/>
    <property type="molecule type" value="Genomic_DNA"/>
</dbReference>
<organism evidence="1 2">
    <name type="scientific">Achromobacter arsenitoxydans SY8</name>
    <dbReference type="NCBI Taxonomy" id="477184"/>
    <lineage>
        <taxon>Bacteria</taxon>
        <taxon>Pseudomonadati</taxon>
        <taxon>Pseudomonadota</taxon>
        <taxon>Betaproteobacteria</taxon>
        <taxon>Burkholderiales</taxon>
        <taxon>Alcaligenaceae</taxon>
        <taxon>Achromobacter</taxon>
    </lineage>
</organism>
<dbReference type="PATRIC" id="fig|477184.5.peg.291"/>
<accession>H0F0J6</accession>
<protein>
    <submittedName>
        <fullName evidence="1">Uncharacterized protein</fullName>
    </submittedName>
</protein>
<dbReference type="RefSeq" id="WP_008158109.1">
    <property type="nucleotide sequence ID" value="NZ_AGUF01000007.1"/>
</dbReference>
<reference evidence="1 2" key="1">
    <citation type="journal article" date="2012" name="J. Bacteriol.">
        <title>Genome sequence of the highly efficient arsenite-oxidizing bacterium Achromobacter arsenitoxydans SY8.</title>
        <authorList>
            <person name="Li X."/>
            <person name="Hu Y."/>
            <person name="Gong J."/>
            <person name="Lin Y."/>
            <person name="Johnstone L."/>
            <person name="Rensing C."/>
            <person name="Wang G."/>
        </authorList>
    </citation>
    <scope>NUCLEOTIDE SEQUENCE [LARGE SCALE GENOMIC DNA]</scope>
    <source>
        <strain evidence="1 2">SY8</strain>
    </source>
</reference>
<dbReference type="STRING" id="477184.KYC_01495"/>
<name>H0F0J6_9BURK</name>
<dbReference type="OrthoDB" id="8974285at2"/>
<comment type="caution">
    <text evidence="1">The sequence shown here is derived from an EMBL/GenBank/DDBJ whole genome shotgun (WGS) entry which is preliminary data.</text>
</comment>
<sequence length="289" mass="32183">MAKLIRNDRSTLSTDITMVEGNVLLIKVVGLGFNKKHLILKSSAPELLSVHADRPDDRKLEQSVKLTVVAKGLRRERGVDVIAYVNDGRTSLADTGTPRIRVKILPYLQLPAQDSELGILTRMLILEAAGPEHPKYGGAAEARQSMQWMIRLLRNRLEAGPHHFSKSPSEVARQSVKTMTEVLKIPGQVEAFAQYPNLPDKKKALITRTVDLANDATQSRFRAYRELLENAILVAGSPPVADPCPTKLYGWRTQGASSPGRNFLYFRSLGGQDFYTLTPEFRADVLKIR</sequence>
<dbReference type="eggNOG" id="ENOG5033IBX">
    <property type="taxonomic scope" value="Bacteria"/>
</dbReference>
<dbReference type="Proteomes" id="UP000003113">
    <property type="component" value="Unassembled WGS sequence"/>
</dbReference>
<evidence type="ECO:0000313" key="2">
    <source>
        <dbReference type="Proteomes" id="UP000003113"/>
    </source>
</evidence>
<dbReference type="AlphaFoldDB" id="H0F0J6"/>
<proteinExistence type="predicted"/>
<evidence type="ECO:0000313" key="1">
    <source>
        <dbReference type="EMBL" id="EHK68272.1"/>
    </source>
</evidence>
<gene>
    <name evidence="1" type="ORF">KYC_01495</name>
</gene>